<comment type="caution">
    <text evidence="3">The sequence shown here is derived from an EMBL/GenBank/DDBJ whole genome shotgun (WGS) entry which is preliminary data.</text>
</comment>
<keyword evidence="4" id="KW-1185">Reference proteome</keyword>
<evidence type="ECO:0000256" key="1">
    <source>
        <dbReference type="SAM" id="MobiDB-lite"/>
    </source>
</evidence>
<dbReference type="Proteomes" id="UP000291343">
    <property type="component" value="Unassembled WGS sequence"/>
</dbReference>
<dbReference type="InParanoid" id="A0A482WWG1"/>
<feature type="signal peptide" evidence="2">
    <location>
        <begin position="1"/>
        <end position="21"/>
    </location>
</feature>
<proteinExistence type="predicted"/>
<gene>
    <name evidence="3" type="ORF">LSTR_LSTR009713</name>
</gene>
<organism evidence="3 4">
    <name type="scientific">Laodelphax striatellus</name>
    <name type="common">Small brown planthopper</name>
    <name type="synonym">Delphax striatella</name>
    <dbReference type="NCBI Taxonomy" id="195883"/>
    <lineage>
        <taxon>Eukaryota</taxon>
        <taxon>Metazoa</taxon>
        <taxon>Ecdysozoa</taxon>
        <taxon>Arthropoda</taxon>
        <taxon>Hexapoda</taxon>
        <taxon>Insecta</taxon>
        <taxon>Pterygota</taxon>
        <taxon>Neoptera</taxon>
        <taxon>Paraneoptera</taxon>
        <taxon>Hemiptera</taxon>
        <taxon>Auchenorrhyncha</taxon>
        <taxon>Fulgoroidea</taxon>
        <taxon>Delphacidae</taxon>
        <taxon>Criomorphinae</taxon>
        <taxon>Laodelphax</taxon>
    </lineage>
</organism>
<sequence length="853" mass="89400">MVKRVTVILLTFAIVLKISAAQESYQERDNYSDIHLPPEDYETIDTFHNFRDQGDYANQESTYTRPDRDVTQSNDFFNFNRNNQFLSRDNEQNQVTRSDTSGSFSTPAVNNRNNYSWDVNRGSNSVNIDSSNSQKSSTDVDVNNSYDNTNRLGGGISYGSSRNFPNILNKSAPTSGFNFGFNVDGARNQQESSGNNDHGITKGDIINGAKENFNNVFRTANGKLVKLVPIDDNLEEDFGSSIPLNSQDLKRIQESIDQKTVDVTSETSTGKGNNFRFGGNANINIDVSKNIDLTDVVNGKLNFVNGATGKIAGVTGGLIHKAGTFANAKSGAVENVKRGVLDTTGAIASAKTKAIQGAVNGVAGAVGSIKTGLLETGEAVVNAKGNAIRGTVNSVAGKVGNIRNGLINKAGAVAGAKTNAIRGTVNAVTGKVDHITGGLLNTAGAIANAKTGAIRGAVNGITGKVDNLNKFLLNKAGLVVDAKTGAILGIVNRKSDSVANIKGGLLDTAGSIAGAKSHTSTGSINSGIGNINSGLLKTVESIAGSQTNAISGSVNNANNNFGNIKSGSFQASGTIGNAKSGSISGSISIGSNKSGLTESVAGAKSGSISGSEGASINDGGLEGSGSVELNKRGALIAAFSPLGIGKKIVKGGVVKAGAVASGIKSGALNVTDRIIHPGKYYGIGAIKRRVVNNILDDVQDELQTKIGNVVGTIGQVGEGVKNHITDLSIIDNHGDKNVLRIVNGLYDTQFYLNDLPVEQAYVIFSDESQPVDFFGETLDTQQRIIEECIPFGQVYIAYKPDCVNVEEDELSSQNFITAQNEVKNHLNVIVDSLFEKYGDQIISKAVSLTNGRL</sequence>
<dbReference type="OrthoDB" id="6640497at2759"/>
<evidence type="ECO:0000313" key="4">
    <source>
        <dbReference type="Proteomes" id="UP000291343"/>
    </source>
</evidence>
<feature type="compositionally biased region" description="Polar residues" evidence="1">
    <location>
        <begin position="92"/>
        <end position="142"/>
    </location>
</feature>
<dbReference type="AlphaFoldDB" id="A0A482WWG1"/>
<feature type="chain" id="PRO_5019810967" evidence="2">
    <location>
        <begin position="22"/>
        <end position="853"/>
    </location>
</feature>
<feature type="region of interest" description="Disordered" evidence="1">
    <location>
        <begin position="89"/>
        <end position="142"/>
    </location>
</feature>
<dbReference type="EMBL" id="QKKF02023541">
    <property type="protein sequence ID" value="RZF37632.1"/>
    <property type="molecule type" value="Genomic_DNA"/>
</dbReference>
<evidence type="ECO:0000256" key="2">
    <source>
        <dbReference type="SAM" id="SignalP"/>
    </source>
</evidence>
<name>A0A482WWG1_LAOST</name>
<reference evidence="3 4" key="1">
    <citation type="journal article" date="2017" name="Gigascience">
        <title>Genome sequence of the small brown planthopper, Laodelphax striatellus.</title>
        <authorList>
            <person name="Zhu J."/>
            <person name="Jiang F."/>
            <person name="Wang X."/>
            <person name="Yang P."/>
            <person name="Bao Y."/>
            <person name="Zhao W."/>
            <person name="Wang W."/>
            <person name="Lu H."/>
            <person name="Wang Q."/>
            <person name="Cui N."/>
            <person name="Li J."/>
            <person name="Chen X."/>
            <person name="Luo L."/>
            <person name="Yu J."/>
            <person name="Kang L."/>
            <person name="Cui F."/>
        </authorList>
    </citation>
    <scope>NUCLEOTIDE SEQUENCE [LARGE SCALE GENOMIC DNA]</scope>
    <source>
        <strain evidence="3">Lst14</strain>
    </source>
</reference>
<evidence type="ECO:0000313" key="3">
    <source>
        <dbReference type="EMBL" id="RZF37632.1"/>
    </source>
</evidence>
<keyword evidence="2" id="KW-0732">Signal</keyword>
<accession>A0A482WWG1</accession>
<protein>
    <submittedName>
        <fullName evidence="3">Uncharacterized protein</fullName>
    </submittedName>
</protein>